<protein>
    <recommendedName>
        <fullName evidence="3">asparagine synthase (glutamine-hydrolyzing)</fullName>
        <ecNumber evidence="3">6.3.5.4</ecNumber>
    </recommendedName>
</protein>
<keyword evidence="4 9" id="KW-0547">Nucleotide-binding</keyword>
<dbReference type="GO" id="GO:0005524">
    <property type="term" value="F:ATP binding"/>
    <property type="evidence" value="ECO:0007669"/>
    <property type="project" value="UniProtKB-KW"/>
</dbReference>
<dbReference type="PANTHER" id="PTHR43284:SF1">
    <property type="entry name" value="ASPARAGINE SYNTHETASE"/>
    <property type="match status" value="1"/>
</dbReference>
<dbReference type="Pfam" id="PF00733">
    <property type="entry name" value="Asn_synthase"/>
    <property type="match status" value="1"/>
</dbReference>
<dbReference type="InterPro" id="IPR006426">
    <property type="entry name" value="Asn_synth_AEB"/>
</dbReference>
<dbReference type="PROSITE" id="PS51278">
    <property type="entry name" value="GATASE_TYPE_2"/>
    <property type="match status" value="1"/>
</dbReference>
<comment type="caution">
    <text evidence="12">The sequence shown here is derived from an EMBL/GenBank/DDBJ whole genome shotgun (WGS) entry which is preliminary data.</text>
</comment>
<dbReference type="GO" id="GO:0006529">
    <property type="term" value="P:asparagine biosynthetic process"/>
    <property type="evidence" value="ECO:0007669"/>
    <property type="project" value="UniProtKB-KW"/>
</dbReference>
<evidence type="ECO:0000313" key="12">
    <source>
        <dbReference type="EMBL" id="MBZ0155097.1"/>
    </source>
</evidence>
<dbReference type="InterPro" id="IPR051786">
    <property type="entry name" value="ASN_synthetase/amidase"/>
</dbReference>
<dbReference type="SUPFAM" id="SSF52402">
    <property type="entry name" value="Adenine nucleotide alpha hydrolases-like"/>
    <property type="match status" value="1"/>
</dbReference>
<sequence length="658" mass="74575">MCGIAGICRTREDGVIEADTLRAMAALLRHRGPDGTGFYRDEGVGLAHTRLSIIDPEGGRQPMSNEDGTVWITFNGEIFNYRELRTDLEQRGHLFSTKSDTEVILHLYEDFGPECLHFLNGQFAFALWDKRKQRLFLARDRVGIRPLFYTKTAGVLLFASEVKSLFMHGEVKRELDLYALDQVFTFWTTIPPRTAFRDIRELPAGHYMVVQGEAVTIRKYWDPEFEGEEGARAEGEYAEELRSLLIDAVRLQLRADVPVGAYLSGGIDSSVIALLIRRYTGAPLRTFSVTFEESQYDESAYQRQMAGYLDTEHLSLPCAPHDIGRVFPDVIWHTERPVVRTAPAPLYLLSGLVRSCGYKVVLTGEGADEILAGYDIFKEVKVRRFIERQPGSKMRSRILKRLYPYLADSPVRSVPYAEAFFGGGPASFPAEYYSHLPRWNTTAKAKTFFSGSLRGELRCHDTSSEMTAFLREGVRAHDDLSRAQYLEMKILLPGYILSSQGDRVAMAHSVEGRFPFLDHRVVEFCCALPPHLRMKVLTEKYLLKESMKGFLPDPVIRRAKQPYRAPDAKSFFSGGTPGYTEELLSEDYVKRSGYFDPRKVSFLVEKCRKSPVLGYKDNMAFVGILSTLLLHALYIDTFGPRRSGALRKAEEERYAGKG</sequence>
<evidence type="ECO:0000256" key="8">
    <source>
        <dbReference type="PIRSR" id="PIRSR001589-1"/>
    </source>
</evidence>
<evidence type="ECO:0000256" key="3">
    <source>
        <dbReference type="ARBA" id="ARBA00012737"/>
    </source>
</evidence>
<organism evidence="12 13">
    <name type="scientific">Candidatus Nitrobium versatile</name>
    <dbReference type="NCBI Taxonomy" id="2884831"/>
    <lineage>
        <taxon>Bacteria</taxon>
        <taxon>Pseudomonadati</taxon>
        <taxon>Nitrospirota</taxon>
        <taxon>Nitrospiria</taxon>
        <taxon>Nitrospirales</taxon>
        <taxon>Nitrospiraceae</taxon>
        <taxon>Candidatus Nitrobium</taxon>
    </lineage>
</organism>
<feature type="binding site" evidence="9">
    <location>
        <position position="100"/>
    </location>
    <ligand>
        <name>L-glutamine</name>
        <dbReference type="ChEBI" id="CHEBI:58359"/>
    </ligand>
</feature>
<keyword evidence="12" id="KW-0436">Ligase</keyword>
<keyword evidence="8" id="KW-0028">Amino-acid biosynthesis</keyword>
<dbReference type="EC" id="6.3.5.4" evidence="3"/>
<reference evidence="12" key="1">
    <citation type="journal article" date="2021" name="bioRxiv">
        <title>Unraveling nitrogen, sulfur and carbon metabolic pathways and microbial community transcriptional responses to substrate deprivation and toxicity stresses in a bioreactor mimicking anoxic brackish coastal sediment conditions.</title>
        <authorList>
            <person name="Martins P.D."/>
            <person name="Echeveste M.J."/>
            <person name="Arshad A."/>
            <person name="Kurth J."/>
            <person name="Ouboter H."/>
            <person name="Jetten M.S.M."/>
            <person name="Welte C.U."/>
        </authorList>
    </citation>
    <scope>NUCLEOTIDE SEQUENCE</scope>
    <source>
        <strain evidence="12">MAG_39</strain>
    </source>
</reference>
<proteinExistence type="inferred from homology"/>
<evidence type="ECO:0000313" key="13">
    <source>
        <dbReference type="Proteomes" id="UP000705867"/>
    </source>
</evidence>
<feature type="domain" description="Glutamine amidotransferase type-2" evidence="11">
    <location>
        <begin position="2"/>
        <end position="213"/>
    </location>
</feature>
<keyword evidence="5 9" id="KW-0067">ATP-binding</keyword>
<dbReference type="PIRSF" id="PIRSF001589">
    <property type="entry name" value="Asn_synthetase_glu-h"/>
    <property type="match status" value="1"/>
</dbReference>
<evidence type="ECO:0000256" key="6">
    <source>
        <dbReference type="ARBA" id="ARBA00022962"/>
    </source>
</evidence>
<keyword evidence="6 8" id="KW-0315">Glutamine amidotransferase</keyword>
<dbReference type="SUPFAM" id="SSF56235">
    <property type="entry name" value="N-terminal nucleophile aminohydrolases (Ntn hydrolases)"/>
    <property type="match status" value="1"/>
</dbReference>
<comment type="catalytic activity">
    <reaction evidence="7">
        <text>L-aspartate + L-glutamine + ATP + H2O = L-asparagine + L-glutamate + AMP + diphosphate + H(+)</text>
        <dbReference type="Rhea" id="RHEA:12228"/>
        <dbReference type="ChEBI" id="CHEBI:15377"/>
        <dbReference type="ChEBI" id="CHEBI:15378"/>
        <dbReference type="ChEBI" id="CHEBI:29985"/>
        <dbReference type="ChEBI" id="CHEBI:29991"/>
        <dbReference type="ChEBI" id="CHEBI:30616"/>
        <dbReference type="ChEBI" id="CHEBI:33019"/>
        <dbReference type="ChEBI" id="CHEBI:58048"/>
        <dbReference type="ChEBI" id="CHEBI:58359"/>
        <dbReference type="ChEBI" id="CHEBI:456215"/>
        <dbReference type="EC" id="6.3.5.4"/>
    </reaction>
</comment>
<evidence type="ECO:0000259" key="11">
    <source>
        <dbReference type="PROSITE" id="PS51278"/>
    </source>
</evidence>
<dbReference type="Gene3D" id="3.60.20.10">
    <property type="entry name" value="Glutamine Phosphoribosylpyrophosphate, subunit 1, domain 1"/>
    <property type="match status" value="1"/>
</dbReference>
<dbReference type="InterPro" id="IPR014729">
    <property type="entry name" value="Rossmann-like_a/b/a_fold"/>
</dbReference>
<dbReference type="Gene3D" id="3.40.50.620">
    <property type="entry name" value="HUPs"/>
    <property type="match status" value="1"/>
</dbReference>
<name>A0A953J5N8_9BACT</name>
<dbReference type="PANTHER" id="PTHR43284">
    <property type="entry name" value="ASPARAGINE SYNTHETASE (GLUTAMINE-HYDROLYZING)"/>
    <property type="match status" value="1"/>
</dbReference>
<feature type="binding site" evidence="9">
    <location>
        <position position="289"/>
    </location>
    <ligand>
        <name>ATP</name>
        <dbReference type="ChEBI" id="CHEBI:30616"/>
    </ligand>
</feature>
<dbReference type="GO" id="GO:0005829">
    <property type="term" value="C:cytosol"/>
    <property type="evidence" value="ECO:0007669"/>
    <property type="project" value="TreeGrafter"/>
</dbReference>
<dbReference type="InterPro" id="IPR029055">
    <property type="entry name" value="Ntn_hydrolases_N"/>
</dbReference>
<dbReference type="EMBL" id="JAIOIV010000018">
    <property type="protein sequence ID" value="MBZ0155097.1"/>
    <property type="molecule type" value="Genomic_DNA"/>
</dbReference>
<keyword evidence="8" id="KW-0061">Asparagine biosynthesis</keyword>
<feature type="site" description="Important for beta-aspartyl-AMP intermediate formation" evidence="10">
    <location>
        <position position="365"/>
    </location>
</feature>
<comment type="pathway">
    <text evidence="1">Amino-acid biosynthesis; L-asparagine biosynthesis; L-asparagine from L-aspartate (L-Gln route): step 1/1.</text>
</comment>
<dbReference type="Proteomes" id="UP000705867">
    <property type="component" value="Unassembled WGS sequence"/>
</dbReference>
<evidence type="ECO:0000256" key="1">
    <source>
        <dbReference type="ARBA" id="ARBA00005187"/>
    </source>
</evidence>
<comment type="similarity">
    <text evidence="2">Belongs to the asparagine synthetase family.</text>
</comment>
<evidence type="ECO:0000256" key="7">
    <source>
        <dbReference type="ARBA" id="ARBA00048741"/>
    </source>
</evidence>
<dbReference type="Pfam" id="PF13537">
    <property type="entry name" value="GATase_7"/>
    <property type="match status" value="1"/>
</dbReference>
<dbReference type="InterPro" id="IPR033738">
    <property type="entry name" value="AsnB_N"/>
</dbReference>
<dbReference type="NCBIfam" id="TIGR01536">
    <property type="entry name" value="asn_synth_AEB"/>
    <property type="match status" value="1"/>
</dbReference>
<evidence type="ECO:0000256" key="10">
    <source>
        <dbReference type="PIRSR" id="PIRSR001589-3"/>
    </source>
</evidence>
<reference evidence="12" key="2">
    <citation type="submission" date="2021-08" db="EMBL/GenBank/DDBJ databases">
        <authorList>
            <person name="Dalcin Martins P."/>
        </authorList>
    </citation>
    <scope>NUCLEOTIDE SEQUENCE</scope>
    <source>
        <strain evidence="12">MAG_39</strain>
    </source>
</reference>
<dbReference type="CDD" id="cd01991">
    <property type="entry name" value="Asn_synthase_B_C"/>
    <property type="match status" value="1"/>
</dbReference>
<dbReference type="CDD" id="cd00712">
    <property type="entry name" value="AsnB"/>
    <property type="match status" value="1"/>
</dbReference>
<accession>A0A953J5N8</accession>
<dbReference type="InterPro" id="IPR017932">
    <property type="entry name" value="GATase_2_dom"/>
</dbReference>
<feature type="active site" description="For GATase activity" evidence="8">
    <location>
        <position position="2"/>
    </location>
</feature>
<dbReference type="InterPro" id="IPR001962">
    <property type="entry name" value="Asn_synthase"/>
</dbReference>
<evidence type="ECO:0000256" key="4">
    <source>
        <dbReference type="ARBA" id="ARBA00022741"/>
    </source>
</evidence>
<evidence type="ECO:0000256" key="9">
    <source>
        <dbReference type="PIRSR" id="PIRSR001589-2"/>
    </source>
</evidence>
<gene>
    <name evidence="12" type="primary">asnB</name>
    <name evidence="12" type="ORF">K8I29_02645</name>
</gene>
<evidence type="ECO:0000256" key="5">
    <source>
        <dbReference type="ARBA" id="ARBA00022840"/>
    </source>
</evidence>
<dbReference type="AlphaFoldDB" id="A0A953J5N8"/>
<dbReference type="GO" id="GO:0004066">
    <property type="term" value="F:asparagine synthase (glutamine-hydrolyzing) activity"/>
    <property type="evidence" value="ECO:0007669"/>
    <property type="project" value="UniProtKB-EC"/>
</dbReference>
<evidence type="ECO:0000256" key="2">
    <source>
        <dbReference type="ARBA" id="ARBA00005752"/>
    </source>
</evidence>